<gene>
    <name evidence="1" type="ORF">SAMN04487943_101262</name>
</gene>
<organism evidence="1 2">
    <name type="scientific">Gracilibacillus orientalis</name>
    <dbReference type="NCBI Taxonomy" id="334253"/>
    <lineage>
        <taxon>Bacteria</taxon>
        <taxon>Bacillati</taxon>
        <taxon>Bacillota</taxon>
        <taxon>Bacilli</taxon>
        <taxon>Bacillales</taxon>
        <taxon>Bacillaceae</taxon>
        <taxon>Gracilibacillus</taxon>
    </lineage>
</organism>
<dbReference type="EMBL" id="FOTR01000001">
    <property type="protein sequence ID" value="SFL38037.1"/>
    <property type="molecule type" value="Genomic_DNA"/>
</dbReference>
<dbReference type="Proteomes" id="UP000198565">
    <property type="component" value="Unassembled WGS sequence"/>
</dbReference>
<proteinExistence type="predicted"/>
<reference evidence="2" key="1">
    <citation type="submission" date="2016-10" db="EMBL/GenBank/DDBJ databases">
        <authorList>
            <person name="Varghese N."/>
            <person name="Submissions S."/>
        </authorList>
    </citation>
    <scope>NUCLEOTIDE SEQUENCE [LARGE SCALE GENOMIC DNA]</scope>
    <source>
        <strain evidence="2">CGMCC 1.4250</strain>
    </source>
</reference>
<evidence type="ECO:0000313" key="2">
    <source>
        <dbReference type="Proteomes" id="UP000198565"/>
    </source>
</evidence>
<dbReference type="Pfam" id="PF10970">
    <property type="entry name" value="GerPE"/>
    <property type="match status" value="1"/>
</dbReference>
<accession>A0A1I4H8U2</accession>
<keyword evidence="2" id="KW-1185">Reference proteome</keyword>
<dbReference type="OrthoDB" id="2599887at2"/>
<evidence type="ECO:0000313" key="1">
    <source>
        <dbReference type="EMBL" id="SFL38037.1"/>
    </source>
</evidence>
<dbReference type="STRING" id="334253.SAMN04487943_101262"/>
<dbReference type="AlphaFoldDB" id="A0A1I4H8U2"/>
<protein>
    <submittedName>
        <fullName evidence="1">Spore germination protein PE</fullName>
    </submittedName>
</protein>
<name>A0A1I4H8U2_9BACI</name>
<dbReference type="InterPro" id="IPR024496">
    <property type="entry name" value="Spore_germ_GerPE"/>
</dbReference>
<dbReference type="RefSeq" id="WP_091480005.1">
    <property type="nucleotide sequence ID" value="NZ_FOTR01000001.1"/>
</dbReference>
<sequence length="127" mass="14242">MTPRTTRVKQIKMDSLSYSSLFQIGDANEIEPNADVLAVQKEGGISSDKGFELNQYPIFNRTIQTIPDTEVVVGEHCHHEKNISVSTIDIMAVSTSSVVQLGCNKKIDSLARQKHIRILKDEEEDNR</sequence>